<sequence>MVLNESAAHAVDAGLHVGWFAAAATAARVLDLSADVVGERTAGRTRVVLARLEGFRGVPEVKEVLQRAS</sequence>
<evidence type="ECO:0000313" key="2">
    <source>
        <dbReference type="Proteomes" id="UP001206206"/>
    </source>
</evidence>
<organism evidence="1 2">
    <name type="scientific">Streptantibioticus rubrisoli</name>
    <dbReference type="NCBI Taxonomy" id="1387313"/>
    <lineage>
        <taxon>Bacteria</taxon>
        <taxon>Bacillati</taxon>
        <taxon>Actinomycetota</taxon>
        <taxon>Actinomycetes</taxon>
        <taxon>Kitasatosporales</taxon>
        <taxon>Streptomycetaceae</taxon>
        <taxon>Streptantibioticus</taxon>
    </lineage>
</organism>
<dbReference type="EMBL" id="JANFNH010000011">
    <property type="protein sequence ID" value="MCQ4043029.1"/>
    <property type="molecule type" value="Genomic_DNA"/>
</dbReference>
<proteinExistence type="predicted"/>
<dbReference type="RefSeq" id="WP_255927758.1">
    <property type="nucleotide sequence ID" value="NZ_JANFNH010000011.1"/>
</dbReference>
<evidence type="ECO:0000313" key="1">
    <source>
        <dbReference type="EMBL" id="MCQ4043029.1"/>
    </source>
</evidence>
<name>A0ABT1PCE9_9ACTN</name>
<dbReference type="Proteomes" id="UP001206206">
    <property type="component" value="Unassembled WGS sequence"/>
</dbReference>
<gene>
    <name evidence="1" type="ORF">NON19_13540</name>
</gene>
<comment type="caution">
    <text evidence="1">The sequence shown here is derived from an EMBL/GenBank/DDBJ whole genome shotgun (WGS) entry which is preliminary data.</text>
</comment>
<protein>
    <submittedName>
        <fullName evidence="1">Uncharacterized protein</fullName>
    </submittedName>
</protein>
<keyword evidence="2" id="KW-1185">Reference proteome</keyword>
<reference evidence="1 2" key="1">
    <citation type="submission" date="2022-06" db="EMBL/GenBank/DDBJ databases">
        <title>Draft genome sequence of type strain Streptomyces rubrisoli DSM 42083.</title>
        <authorList>
            <person name="Duangmal K."/>
            <person name="Klaysubun C."/>
        </authorList>
    </citation>
    <scope>NUCLEOTIDE SEQUENCE [LARGE SCALE GENOMIC DNA]</scope>
    <source>
        <strain evidence="1 2">DSM 42083</strain>
    </source>
</reference>
<accession>A0ABT1PCE9</accession>